<accession>A0A2W7BVB4</accession>
<dbReference type="Proteomes" id="UP000248616">
    <property type="component" value="Unassembled WGS sequence"/>
</dbReference>
<dbReference type="EMBL" id="MZXV01000065">
    <property type="protein sequence ID" value="PZV34830.1"/>
    <property type="molecule type" value="Genomic_DNA"/>
</dbReference>
<organism evidence="1 2">
    <name type="scientific">Mesorhizobium kowhaii</name>
    <dbReference type="NCBI Taxonomy" id="1300272"/>
    <lineage>
        <taxon>Bacteria</taxon>
        <taxon>Pseudomonadati</taxon>
        <taxon>Pseudomonadota</taxon>
        <taxon>Alphaproteobacteria</taxon>
        <taxon>Hyphomicrobiales</taxon>
        <taxon>Phyllobacteriaceae</taxon>
        <taxon>Mesorhizobium</taxon>
    </lineage>
</organism>
<proteinExistence type="predicted"/>
<evidence type="ECO:0000313" key="2">
    <source>
        <dbReference type="Proteomes" id="UP000248616"/>
    </source>
</evidence>
<dbReference type="AlphaFoldDB" id="A0A2W7BVB4"/>
<name>A0A2W7BVB4_9HYPH</name>
<dbReference type="OrthoDB" id="8089514at2"/>
<protein>
    <submittedName>
        <fullName evidence="1">Uncharacterized protein</fullName>
    </submittedName>
</protein>
<sequence>MPKSVYDRGLLKPADIAKLQRVFDEACRRREASPDSAEAREIALNLLALHNAGMIEEDMLMEAVGFRRLEPKSA</sequence>
<comment type="caution">
    <text evidence="1">The sequence shown here is derived from an EMBL/GenBank/DDBJ whole genome shotgun (WGS) entry which is preliminary data.</text>
</comment>
<evidence type="ECO:0000313" key="1">
    <source>
        <dbReference type="EMBL" id="PZV34830.1"/>
    </source>
</evidence>
<keyword evidence="2" id="KW-1185">Reference proteome</keyword>
<reference evidence="2" key="1">
    <citation type="submission" date="2017-03" db="EMBL/GenBank/DDBJ databases">
        <authorList>
            <person name="Safronova V.I."/>
            <person name="Sazanova A.L."/>
            <person name="Chirak E.R."/>
        </authorList>
    </citation>
    <scope>NUCLEOTIDE SEQUENCE [LARGE SCALE GENOMIC DNA]</scope>
    <source>
        <strain evidence="2">Ach-343</strain>
    </source>
</reference>
<dbReference type="RefSeq" id="WP_111547773.1">
    <property type="nucleotide sequence ID" value="NZ_MZXV01000065.1"/>
</dbReference>
<gene>
    <name evidence="1" type="ORF">B5V02_30445</name>
</gene>